<evidence type="ECO:0000313" key="6">
    <source>
        <dbReference type="Proteomes" id="UP000426246"/>
    </source>
</evidence>
<sequence length="70" mass="8163">MNLSFSPIKTMKIQSLLYSIVCKRINPNIKVYEVADQVGIQTSAYFTYLFKKMVGSTPQKYRDYHYSKDA</sequence>
<evidence type="ECO:0000256" key="2">
    <source>
        <dbReference type="ARBA" id="ARBA00023125"/>
    </source>
</evidence>
<gene>
    <name evidence="5" type="ORF">EHS13_35080</name>
</gene>
<dbReference type="InterPro" id="IPR018060">
    <property type="entry name" value="HTH_AraC"/>
</dbReference>
<evidence type="ECO:0000313" key="5">
    <source>
        <dbReference type="EMBL" id="QGQ99718.1"/>
    </source>
</evidence>
<keyword evidence="1" id="KW-0805">Transcription regulation</keyword>
<dbReference type="InterPro" id="IPR020449">
    <property type="entry name" value="Tscrpt_reg_AraC-type_HTH"/>
</dbReference>
<protein>
    <submittedName>
        <fullName evidence="5">AraC family transcriptional regulator</fullName>
    </submittedName>
</protein>
<dbReference type="PRINTS" id="PR00032">
    <property type="entry name" value="HTHARAC"/>
</dbReference>
<dbReference type="AlphaFoldDB" id="A0A6B8RXJ1"/>
<dbReference type="Gene3D" id="1.10.10.60">
    <property type="entry name" value="Homeodomain-like"/>
    <property type="match status" value="1"/>
</dbReference>
<evidence type="ECO:0000259" key="4">
    <source>
        <dbReference type="PROSITE" id="PS01124"/>
    </source>
</evidence>
<dbReference type="KEGG" id="ppsc:EHS13_35080"/>
<evidence type="ECO:0000256" key="1">
    <source>
        <dbReference type="ARBA" id="ARBA00023015"/>
    </source>
</evidence>
<dbReference type="OrthoDB" id="2666557at2"/>
<keyword evidence="3" id="KW-0804">Transcription</keyword>
<keyword evidence="2" id="KW-0238">DNA-binding</keyword>
<name>A0A6B8RXJ1_9BACL</name>
<dbReference type="GO" id="GO:0003700">
    <property type="term" value="F:DNA-binding transcription factor activity"/>
    <property type="evidence" value="ECO:0007669"/>
    <property type="project" value="InterPro"/>
</dbReference>
<dbReference type="PROSITE" id="PS01124">
    <property type="entry name" value="HTH_ARAC_FAMILY_2"/>
    <property type="match status" value="1"/>
</dbReference>
<evidence type="ECO:0000256" key="3">
    <source>
        <dbReference type="ARBA" id="ARBA00023163"/>
    </source>
</evidence>
<proteinExistence type="predicted"/>
<dbReference type="Proteomes" id="UP000426246">
    <property type="component" value="Chromosome"/>
</dbReference>
<organism evidence="5 6">
    <name type="scientific">Paenibacillus psychroresistens</name>
    <dbReference type="NCBI Taxonomy" id="1778678"/>
    <lineage>
        <taxon>Bacteria</taxon>
        <taxon>Bacillati</taxon>
        <taxon>Bacillota</taxon>
        <taxon>Bacilli</taxon>
        <taxon>Bacillales</taxon>
        <taxon>Paenibacillaceae</taxon>
        <taxon>Paenibacillus</taxon>
    </lineage>
</organism>
<dbReference type="GO" id="GO:0043565">
    <property type="term" value="F:sequence-specific DNA binding"/>
    <property type="evidence" value="ECO:0007669"/>
    <property type="project" value="InterPro"/>
</dbReference>
<dbReference type="EMBL" id="CP034235">
    <property type="protein sequence ID" value="QGQ99718.1"/>
    <property type="molecule type" value="Genomic_DNA"/>
</dbReference>
<accession>A0A6B8RXJ1</accession>
<feature type="domain" description="HTH araC/xylS-type" evidence="4">
    <location>
        <begin position="28"/>
        <end position="64"/>
    </location>
</feature>
<reference evidence="6" key="1">
    <citation type="submission" date="2018-11" db="EMBL/GenBank/DDBJ databases">
        <title>Complete genome sequence of Paenibacillus sp. ML311-T8.</title>
        <authorList>
            <person name="Nam Y.-D."/>
            <person name="Kang J."/>
            <person name="Chung W.-H."/>
            <person name="Park Y.S."/>
        </authorList>
    </citation>
    <scope>NUCLEOTIDE SEQUENCE [LARGE SCALE GENOMIC DNA]</scope>
    <source>
        <strain evidence="6">ML311-T8</strain>
    </source>
</reference>
<dbReference type="SUPFAM" id="SSF46689">
    <property type="entry name" value="Homeodomain-like"/>
    <property type="match status" value="1"/>
</dbReference>
<dbReference type="InterPro" id="IPR009057">
    <property type="entry name" value="Homeodomain-like_sf"/>
</dbReference>
<keyword evidence="6" id="KW-1185">Reference proteome</keyword>